<sequence>MNSSDPLFCSLAKLLDWAPDDIPSIKCAYFVRSGRRCERVMSQKSSNRARLEFASHLELITGPSGGYTKGSPQFKVVQALAEIYVCTMHYKHASKAEEQWLEDLNAKGSSRSFKPEGYHGLDSSDKRTEEREGNADELEKAVHGYDLAEREPDKEEMVSDKEEGITVLSSQSSESPGTMRRVLTMREDEVAKGVTWRLKQPLEGKAGQAGWVYVICPPNLPGKFKVGYTFEHPKERRLHEHKECYGEVEIITTKYTKCAYRVERLLLEEFSNKHYKLEIGCQKCKRCHEELLGIDKKTLLKSLEKWVNFVELPAYDKSGLLRDEAKSRLPRPALKKYLDCKRPPHRRVILDPSSTNKEDSQETQITPVRSLDLNAPASIAKSPRIEEVEVDPEDLCSRIEDLQLTPSKSRRKVK</sequence>
<reference evidence="3 4" key="1">
    <citation type="submission" date="2016-10" db="EMBL/GenBank/DDBJ databases">
        <title>Genome sequence of the ascomycete fungus Penicillium subrubescens.</title>
        <authorList>
            <person name="De Vries R.P."/>
            <person name="Peng M."/>
            <person name="Dilokpimol A."/>
            <person name="Hilden K."/>
            <person name="Makela M.R."/>
            <person name="Grigoriev I."/>
            <person name="Riley R."/>
            <person name="Granchi Z."/>
        </authorList>
    </citation>
    <scope>NUCLEOTIDE SEQUENCE [LARGE SCALE GENOMIC DNA]</scope>
    <source>
        <strain evidence="3 4">CBS 132785</strain>
    </source>
</reference>
<dbReference type="AlphaFoldDB" id="A0A1Q5UFA3"/>
<feature type="compositionally biased region" description="Basic and acidic residues" evidence="1">
    <location>
        <begin position="113"/>
        <end position="164"/>
    </location>
</feature>
<comment type="caution">
    <text evidence="3">The sequence shown here is derived from an EMBL/GenBank/DDBJ whole genome shotgun (WGS) entry which is preliminary data.</text>
</comment>
<dbReference type="EMBL" id="MNBE01000298">
    <property type="protein sequence ID" value="OKP11142.1"/>
    <property type="molecule type" value="Genomic_DNA"/>
</dbReference>
<dbReference type="Pfam" id="PF10544">
    <property type="entry name" value="T5orf172"/>
    <property type="match status" value="1"/>
</dbReference>
<evidence type="ECO:0000313" key="4">
    <source>
        <dbReference type="Proteomes" id="UP000186955"/>
    </source>
</evidence>
<proteinExistence type="predicted"/>
<dbReference type="InterPro" id="IPR018306">
    <property type="entry name" value="Phage_T5_Orf172_DNA-bd"/>
</dbReference>
<accession>A0A1Q5UFA3</accession>
<feature type="domain" description="Bacteriophage T5 Orf172 DNA-binding" evidence="2">
    <location>
        <begin position="210"/>
        <end position="306"/>
    </location>
</feature>
<dbReference type="Proteomes" id="UP000186955">
    <property type="component" value="Unassembled WGS sequence"/>
</dbReference>
<keyword evidence="4" id="KW-1185">Reference proteome</keyword>
<organism evidence="3 4">
    <name type="scientific">Penicillium subrubescens</name>
    <dbReference type="NCBI Taxonomy" id="1316194"/>
    <lineage>
        <taxon>Eukaryota</taxon>
        <taxon>Fungi</taxon>
        <taxon>Dikarya</taxon>
        <taxon>Ascomycota</taxon>
        <taxon>Pezizomycotina</taxon>
        <taxon>Eurotiomycetes</taxon>
        <taxon>Eurotiomycetidae</taxon>
        <taxon>Eurotiales</taxon>
        <taxon>Aspergillaceae</taxon>
        <taxon>Penicillium</taxon>
    </lineage>
</organism>
<feature type="region of interest" description="Disordered" evidence="1">
    <location>
        <begin position="110"/>
        <end position="179"/>
    </location>
</feature>
<protein>
    <recommendedName>
        <fullName evidence="2">Bacteriophage T5 Orf172 DNA-binding domain-containing protein</fullName>
    </recommendedName>
</protein>
<evidence type="ECO:0000259" key="2">
    <source>
        <dbReference type="Pfam" id="PF10544"/>
    </source>
</evidence>
<dbReference type="OrthoDB" id="4503155at2759"/>
<evidence type="ECO:0000313" key="3">
    <source>
        <dbReference type="EMBL" id="OKP11142.1"/>
    </source>
</evidence>
<gene>
    <name evidence="3" type="ORF">PENSUB_3363</name>
</gene>
<feature type="compositionally biased region" description="Polar residues" evidence="1">
    <location>
        <begin position="167"/>
        <end position="176"/>
    </location>
</feature>
<name>A0A1Q5UFA3_9EURO</name>
<evidence type="ECO:0000256" key="1">
    <source>
        <dbReference type="SAM" id="MobiDB-lite"/>
    </source>
</evidence>
<dbReference type="STRING" id="1316194.A0A1Q5UFA3"/>